<proteinExistence type="predicted"/>
<evidence type="ECO:0000313" key="8">
    <source>
        <dbReference type="EMBL" id="KAF2839233.1"/>
    </source>
</evidence>
<dbReference type="SUPFAM" id="SSF51197">
    <property type="entry name" value="Clavaminate synthase-like"/>
    <property type="match status" value="1"/>
</dbReference>
<evidence type="ECO:0000256" key="6">
    <source>
        <dbReference type="SAM" id="MobiDB-lite"/>
    </source>
</evidence>
<dbReference type="Gene3D" id="2.60.120.620">
    <property type="entry name" value="q2cbj1_9rhob like domain"/>
    <property type="match status" value="1"/>
</dbReference>
<keyword evidence="3" id="KW-0223">Dioxygenase</keyword>
<dbReference type="EMBL" id="MU006095">
    <property type="protein sequence ID" value="KAF2839233.1"/>
    <property type="molecule type" value="Genomic_DNA"/>
</dbReference>
<keyword evidence="9" id="KW-1185">Reference proteome</keyword>
<dbReference type="InterPro" id="IPR044862">
    <property type="entry name" value="Pro_4_hyd_alph_FE2OG_OXY"/>
</dbReference>
<keyword evidence="5" id="KW-0408">Iron</keyword>
<dbReference type="Pfam" id="PF13640">
    <property type="entry name" value="2OG-FeII_Oxy_3"/>
    <property type="match status" value="1"/>
</dbReference>
<evidence type="ECO:0000256" key="2">
    <source>
        <dbReference type="ARBA" id="ARBA00022723"/>
    </source>
</evidence>
<reference evidence="8" key="1">
    <citation type="journal article" date="2020" name="Stud. Mycol.">
        <title>101 Dothideomycetes genomes: a test case for predicting lifestyles and emergence of pathogens.</title>
        <authorList>
            <person name="Haridas S."/>
            <person name="Albert R."/>
            <person name="Binder M."/>
            <person name="Bloem J."/>
            <person name="Labutti K."/>
            <person name="Salamov A."/>
            <person name="Andreopoulos B."/>
            <person name="Baker S."/>
            <person name="Barry K."/>
            <person name="Bills G."/>
            <person name="Bluhm B."/>
            <person name="Cannon C."/>
            <person name="Castanera R."/>
            <person name="Culley D."/>
            <person name="Daum C."/>
            <person name="Ezra D."/>
            <person name="Gonzalez J."/>
            <person name="Henrissat B."/>
            <person name="Kuo A."/>
            <person name="Liang C."/>
            <person name="Lipzen A."/>
            <person name="Lutzoni F."/>
            <person name="Magnuson J."/>
            <person name="Mondo S."/>
            <person name="Nolan M."/>
            <person name="Ohm R."/>
            <person name="Pangilinan J."/>
            <person name="Park H.-J."/>
            <person name="Ramirez L."/>
            <person name="Alfaro M."/>
            <person name="Sun H."/>
            <person name="Tritt A."/>
            <person name="Yoshinaga Y."/>
            <person name="Zwiers L.-H."/>
            <person name="Turgeon B."/>
            <person name="Goodwin S."/>
            <person name="Spatafora J."/>
            <person name="Crous P."/>
            <person name="Grigoriev I."/>
        </authorList>
    </citation>
    <scope>NUCLEOTIDE SEQUENCE</scope>
    <source>
        <strain evidence="8">CBS 101060</strain>
    </source>
</reference>
<dbReference type="GO" id="GO:0004656">
    <property type="term" value="F:procollagen-proline 4-dioxygenase activity"/>
    <property type="evidence" value="ECO:0007669"/>
    <property type="project" value="TreeGrafter"/>
</dbReference>
<dbReference type="GO" id="GO:0031418">
    <property type="term" value="F:L-ascorbic acid binding"/>
    <property type="evidence" value="ECO:0007669"/>
    <property type="project" value="InterPro"/>
</dbReference>
<evidence type="ECO:0000256" key="4">
    <source>
        <dbReference type="ARBA" id="ARBA00023002"/>
    </source>
</evidence>
<keyword evidence="2" id="KW-0479">Metal-binding</keyword>
<gene>
    <name evidence="8" type="ORF">M501DRAFT_1031351</name>
</gene>
<dbReference type="GO" id="GO:0005783">
    <property type="term" value="C:endoplasmic reticulum"/>
    <property type="evidence" value="ECO:0007669"/>
    <property type="project" value="TreeGrafter"/>
</dbReference>
<organism evidence="8 9">
    <name type="scientific">Patellaria atrata CBS 101060</name>
    <dbReference type="NCBI Taxonomy" id="1346257"/>
    <lineage>
        <taxon>Eukaryota</taxon>
        <taxon>Fungi</taxon>
        <taxon>Dikarya</taxon>
        <taxon>Ascomycota</taxon>
        <taxon>Pezizomycotina</taxon>
        <taxon>Dothideomycetes</taxon>
        <taxon>Dothideomycetes incertae sedis</taxon>
        <taxon>Patellariales</taxon>
        <taxon>Patellariaceae</taxon>
        <taxon>Patellaria</taxon>
    </lineage>
</organism>
<dbReference type="InterPro" id="IPR045054">
    <property type="entry name" value="P4HA-like"/>
</dbReference>
<comment type="cofactor">
    <cofactor evidence="1">
        <name>L-ascorbate</name>
        <dbReference type="ChEBI" id="CHEBI:38290"/>
    </cofactor>
</comment>
<dbReference type="Proteomes" id="UP000799429">
    <property type="component" value="Unassembled WGS sequence"/>
</dbReference>
<comment type="caution">
    <text evidence="8">The sequence shown here is derived from an EMBL/GenBank/DDBJ whole genome shotgun (WGS) entry which is preliminary data.</text>
</comment>
<keyword evidence="4" id="KW-0560">Oxidoreductase</keyword>
<dbReference type="PANTHER" id="PTHR10869">
    <property type="entry name" value="PROLYL 4-HYDROXYLASE ALPHA SUBUNIT"/>
    <property type="match status" value="1"/>
</dbReference>
<dbReference type="PANTHER" id="PTHR10869:SF241">
    <property type="entry name" value="FE2OG DIOXYGENASE DOMAIN-CONTAINING PROTEIN"/>
    <property type="match status" value="1"/>
</dbReference>
<dbReference type="InterPro" id="IPR006620">
    <property type="entry name" value="Pro_4_hyd_alph"/>
</dbReference>
<accession>A0A9P4VPX2</accession>
<feature type="region of interest" description="Disordered" evidence="6">
    <location>
        <begin position="184"/>
        <end position="205"/>
    </location>
</feature>
<evidence type="ECO:0000256" key="1">
    <source>
        <dbReference type="ARBA" id="ARBA00001961"/>
    </source>
</evidence>
<dbReference type="SMART" id="SM00702">
    <property type="entry name" value="P4Hc"/>
    <property type="match status" value="1"/>
</dbReference>
<evidence type="ECO:0000256" key="5">
    <source>
        <dbReference type="ARBA" id="ARBA00023004"/>
    </source>
</evidence>
<sequence>MAPLPEGFLDGPAPNLKLSKVDFTKTATPSYDGLYAVVIDGVLSQGECKALIAAAEDHAGDAGWERAMVNVGGGEQKMITDIRNCGRIIWDSEELAEKIWARIKNEVPDLHSLSNWGKVTGTGPAARYETWNLTRLNERMRFLKYVGGEYFKPHCDGTYITPDGTERSYFTLHLYLNDSEAEMDQEAKAEAERNAKSAGESDPTLLPLRGGATTFHAYNFEDGFDINPKAGRVLIFQHAYLMHSGDDVVRGTKYTMRTDIMYKKDRKEDELSD</sequence>
<feature type="domain" description="Prolyl 4-hydroxylase alpha subunit" evidence="7">
    <location>
        <begin position="34"/>
        <end position="261"/>
    </location>
</feature>
<dbReference type="GO" id="GO:0005506">
    <property type="term" value="F:iron ion binding"/>
    <property type="evidence" value="ECO:0007669"/>
    <property type="project" value="InterPro"/>
</dbReference>
<evidence type="ECO:0000259" key="7">
    <source>
        <dbReference type="SMART" id="SM00702"/>
    </source>
</evidence>
<dbReference type="AlphaFoldDB" id="A0A9P4VPX2"/>
<feature type="compositionally biased region" description="Basic and acidic residues" evidence="6">
    <location>
        <begin position="185"/>
        <end position="195"/>
    </location>
</feature>
<name>A0A9P4VPX2_9PEZI</name>
<evidence type="ECO:0000256" key="3">
    <source>
        <dbReference type="ARBA" id="ARBA00022964"/>
    </source>
</evidence>
<protein>
    <recommendedName>
        <fullName evidence="7">Prolyl 4-hydroxylase alpha subunit domain-containing protein</fullName>
    </recommendedName>
</protein>
<dbReference type="OrthoDB" id="69177at2759"/>
<evidence type="ECO:0000313" key="9">
    <source>
        <dbReference type="Proteomes" id="UP000799429"/>
    </source>
</evidence>